<name>A0A0M4MUV1_LEPIR</name>
<protein>
    <submittedName>
        <fullName evidence="1">Uncharacterized protein</fullName>
    </submittedName>
</protein>
<dbReference type="EMBL" id="CP012603">
    <property type="protein sequence ID" value="ALE39600.1"/>
    <property type="molecule type" value="Genomic_DNA"/>
</dbReference>
<sequence length="40" mass="4732">MILRTNSKIVGTHTFRKIFLSRTHVKITDLLVHVNYYSDL</sequence>
<dbReference type="AntiFam" id="ANF00051">
    <property type="entry name" value="Translation of DNA tandem repeat"/>
</dbReference>
<gene>
    <name evidence="1" type="ORF">G436_2425</name>
</gene>
<proteinExistence type="predicted"/>
<dbReference type="Proteomes" id="UP000056502">
    <property type="component" value="Chromosome I"/>
</dbReference>
<dbReference type="PATRIC" id="fig|1279460.3.peg.2442"/>
<accession>A0A0M4MUV1</accession>
<evidence type="ECO:0000313" key="2">
    <source>
        <dbReference type="Proteomes" id="UP000056502"/>
    </source>
</evidence>
<reference evidence="1 2" key="1">
    <citation type="journal article" date="2015" name="Genome Announc.">
        <title>Whole-Genome Sequence of Leptospira interrogans Serovar Hardjo Subtype Hardjoprajitno Strain Norma, Isolated from Cattle in a Leptospirosis Outbreak in Brazil.</title>
        <authorList>
            <person name="Cosate M.R."/>
            <person name="Soares S.C."/>
            <person name="Mendes T.A."/>
            <person name="Raittz R.T."/>
            <person name="Moreira E.C."/>
            <person name="Leite R."/>
            <person name="Fernandes G.R."/>
            <person name="Haddad J.P."/>
            <person name="Ortega J.M."/>
        </authorList>
    </citation>
    <scope>NUCLEOTIDE SEQUENCE [LARGE SCALE GENOMIC DNA]</scope>
    <source>
        <strain evidence="1 2">Norma</strain>
    </source>
</reference>
<evidence type="ECO:0000313" key="1">
    <source>
        <dbReference type="EMBL" id="ALE39600.1"/>
    </source>
</evidence>
<dbReference type="AlphaFoldDB" id="A0A0M4MUV1"/>
<organism evidence="1">
    <name type="scientific">Leptospira interrogans serovar Hardjo str. Norma</name>
    <dbReference type="NCBI Taxonomy" id="1279460"/>
    <lineage>
        <taxon>Bacteria</taxon>
        <taxon>Pseudomonadati</taxon>
        <taxon>Spirochaetota</taxon>
        <taxon>Spirochaetia</taxon>
        <taxon>Leptospirales</taxon>
        <taxon>Leptospiraceae</taxon>
        <taxon>Leptospira</taxon>
    </lineage>
</organism>